<dbReference type="InterPro" id="IPR036291">
    <property type="entry name" value="NAD(P)-bd_dom_sf"/>
</dbReference>
<evidence type="ECO:0000313" key="3">
    <source>
        <dbReference type="Proteomes" id="UP001597213"/>
    </source>
</evidence>
<dbReference type="PANTHER" id="PTHR43245">
    <property type="entry name" value="BIFUNCTIONAL POLYMYXIN RESISTANCE PROTEIN ARNA"/>
    <property type="match status" value="1"/>
</dbReference>
<dbReference type="SUPFAM" id="SSF51735">
    <property type="entry name" value="NAD(P)-binding Rossmann-fold domains"/>
    <property type="match status" value="1"/>
</dbReference>
<keyword evidence="3" id="KW-1185">Reference proteome</keyword>
<dbReference type="Pfam" id="PF01370">
    <property type="entry name" value="Epimerase"/>
    <property type="match status" value="1"/>
</dbReference>
<organism evidence="2 3">
    <name type="scientific">Paracoccus pacificus</name>
    <dbReference type="NCBI Taxonomy" id="1463598"/>
    <lineage>
        <taxon>Bacteria</taxon>
        <taxon>Pseudomonadati</taxon>
        <taxon>Pseudomonadota</taxon>
        <taxon>Alphaproteobacteria</taxon>
        <taxon>Rhodobacterales</taxon>
        <taxon>Paracoccaceae</taxon>
        <taxon>Paracoccus</taxon>
    </lineage>
</organism>
<comment type="caution">
    <text evidence="2">The sequence shown here is derived from an EMBL/GenBank/DDBJ whole genome shotgun (WGS) entry which is preliminary data.</text>
</comment>
<protein>
    <submittedName>
        <fullName evidence="2">NAD-dependent epimerase/dehydratase family protein</fullName>
    </submittedName>
</protein>
<dbReference type="Proteomes" id="UP001597213">
    <property type="component" value="Unassembled WGS sequence"/>
</dbReference>
<reference evidence="3" key="1">
    <citation type="journal article" date="2019" name="Int. J. Syst. Evol. Microbiol.">
        <title>The Global Catalogue of Microorganisms (GCM) 10K type strain sequencing project: providing services to taxonomists for standard genome sequencing and annotation.</title>
        <authorList>
            <consortium name="The Broad Institute Genomics Platform"/>
            <consortium name="The Broad Institute Genome Sequencing Center for Infectious Disease"/>
            <person name="Wu L."/>
            <person name="Ma J."/>
        </authorList>
    </citation>
    <scope>NUCLEOTIDE SEQUENCE [LARGE SCALE GENOMIC DNA]</scope>
    <source>
        <strain evidence="3">CCUG 56029</strain>
    </source>
</reference>
<name>A0ABW4R9S2_9RHOB</name>
<dbReference type="Gene3D" id="3.90.25.10">
    <property type="entry name" value="UDP-galactose 4-epimerase, domain 1"/>
    <property type="match status" value="1"/>
</dbReference>
<proteinExistence type="predicted"/>
<dbReference type="EMBL" id="JBHUEN010000032">
    <property type="protein sequence ID" value="MFD1882379.1"/>
    <property type="molecule type" value="Genomic_DNA"/>
</dbReference>
<sequence length="323" mass="33831">MAHWLITGGAGFIGSHLARRLAALGHDVVVLDNLAQGRAENLNGIPHRLVRGSIGDPAILAELVADAAGIYHLAARVSVQDCIANLMAGHADNVIGSLNVLQAAVAAGRLPVVYASSAAVYGDTGPHASTETMQERPISPYGADKLAVEHHAHAFGLIHGLPTLGLRFFNVYGSGQRPDSAYAGVIPRFVDNARAGRPHTVFGDGQQSRDFVHVDDIVTAMITGMERMQGRQTPEAWLGGFCNVCTGIPTSLIELAAAVDRVIGAVPQPLDFQPARKGDIHYSAGDPAKMQALLGFKPGVALDQGLAEMLKPGPGCRGNVTSP</sequence>
<accession>A0ABW4R9S2</accession>
<evidence type="ECO:0000313" key="2">
    <source>
        <dbReference type="EMBL" id="MFD1882379.1"/>
    </source>
</evidence>
<dbReference type="Gene3D" id="3.40.50.720">
    <property type="entry name" value="NAD(P)-binding Rossmann-like Domain"/>
    <property type="match status" value="1"/>
</dbReference>
<dbReference type="InterPro" id="IPR050177">
    <property type="entry name" value="Lipid_A_modif_metabolic_enz"/>
</dbReference>
<evidence type="ECO:0000259" key="1">
    <source>
        <dbReference type="Pfam" id="PF01370"/>
    </source>
</evidence>
<dbReference type="RefSeq" id="WP_379142959.1">
    <property type="nucleotide sequence ID" value="NZ_JBHUEN010000032.1"/>
</dbReference>
<dbReference type="InterPro" id="IPR001509">
    <property type="entry name" value="Epimerase_deHydtase"/>
</dbReference>
<gene>
    <name evidence="2" type="ORF">ACFSCT_11700</name>
</gene>
<dbReference type="PANTHER" id="PTHR43245:SF13">
    <property type="entry name" value="UDP-D-APIOSE_UDP-D-XYLOSE SYNTHASE 2"/>
    <property type="match status" value="1"/>
</dbReference>
<feature type="domain" description="NAD-dependent epimerase/dehydratase" evidence="1">
    <location>
        <begin position="4"/>
        <end position="236"/>
    </location>
</feature>